<feature type="region of interest" description="Disordered" evidence="1">
    <location>
        <begin position="38"/>
        <end position="59"/>
    </location>
</feature>
<sequence>MKTAQPPRSPPLVQMRRYGPGVYPFLFPSVISSLPQLPSSPHRLQLQQPPSSGSTPSPVDRSYCCLALSPPLSSSSRCIGGWAGGSPLPVPRRALM</sequence>
<proteinExistence type="predicted"/>
<dbReference type="EMBL" id="OZ035838">
    <property type="protein sequence ID" value="CAL1584233.1"/>
    <property type="molecule type" value="Genomic_DNA"/>
</dbReference>
<feature type="compositionally biased region" description="Low complexity" evidence="1">
    <location>
        <begin position="49"/>
        <end position="58"/>
    </location>
</feature>
<dbReference type="Proteomes" id="UP001497482">
    <property type="component" value="Chromosome 16"/>
</dbReference>
<evidence type="ECO:0000256" key="1">
    <source>
        <dbReference type="SAM" id="MobiDB-lite"/>
    </source>
</evidence>
<dbReference type="AlphaFoldDB" id="A0AAV2K2V3"/>
<name>A0AAV2K2V3_KNICA</name>
<organism evidence="2 3">
    <name type="scientific">Knipowitschia caucasica</name>
    <name type="common">Caucasian dwarf goby</name>
    <name type="synonym">Pomatoschistus caucasicus</name>
    <dbReference type="NCBI Taxonomy" id="637954"/>
    <lineage>
        <taxon>Eukaryota</taxon>
        <taxon>Metazoa</taxon>
        <taxon>Chordata</taxon>
        <taxon>Craniata</taxon>
        <taxon>Vertebrata</taxon>
        <taxon>Euteleostomi</taxon>
        <taxon>Actinopterygii</taxon>
        <taxon>Neopterygii</taxon>
        <taxon>Teleostei</taxon>
        <taxon>Neoteleostei</taxon>
        <taxon>Acanthomorphata</taxon>
        <taxon>Gobiaria</taxon>
        <taxon>Gobiiformes</taxon>
        <taxon>Gobioidei</taxon>
        <taxon>Gobiidae</taxon>
        <taxon>Gobiinae</taxon>
        <taxon>Knipowitschia</taxon>
    </lineage>
</organism>
<accession>A0AAV2K2V3</accession>
<keyword evidence="3" id="KW-1185">Reference proteome</keyword>
<feature type="region of interest" description="Disordered" evidence="1">
    <location>
        <begin position="72"/>
        <end position="96"/>
    </location>
</feature>
<evidence type="ECO:0000313" key="3">
    <source>
        <dbReference type="Proteomes" id="UP001497482"/>
    </source>
</evidence>
<reference evidence="2 3" key="1">
    <citation type="submission" date="2024-04" db="EMBL/GenBank/DDBJ databases">
        <authorList>
            <person name="Waldvogel A.-M."/>
            <person name="Schoenle A."/>
        </authorList>
    </citation>
    <scope>NUCLEOTIDE SEQUENCE [LARGE SCALE GENOMIC DNA]</scope>
</reference>
<evidence type="ECO:0000313" key="2">
    <source>
        <dbReference type="EMBL" id="CAL1584233.1"/>
    </source>
</evidence>
<gene>
    <name evidence="2" type="ORF">KC01_LOCUS14600</name>
</gene>
<protein>
    <submittedName>
        <fullName evidence="2">Uncharacterized protein</fullName>
    </submittedName>
</protein>